<evidence type="ECO:0000313" key="3">
    <source>
        <dbReference type="Proteomes" id="UP000663255"/>
    </source>
</evidence>
<keyword evidence="2" id="KW-0614">Plasmid</keyword>
<dbReference type="InterPro" id="IPR007694">
    <property type="entry name" value="DNA_helicase_DnaB-like_C"/>
</dbReference>
<feature type="domain" description="SF4 helicase" evidence="1">
    <location>
        <begin position="53"/>
        <end position="313"/>
    </location>
</feature>
<keyword evidence="2" id="KW-0547">Nucleotide-binding</keyword>
<organism evidence="2 3">
    <name type="scientific">Leptospira interrogans serovar Bataviae</name>
    <dbReference type="NCBI Taxonomy" id="312175"/>
    <lineage>
        <taxon>Bacteria</taxon>
        <taxon>Pseudomonadati</taxon>
        <taxon>Spirochaetota</taxon>
        <taxon>Spirochaetia</taxon>
        <taxon>Leptospirales</taxon>
        <taxon>Leptospiraceae</taxon>
        <taxon>Leptospira</taxon>
    </lineage>
</organism>
<gene>
    <name evidence="2" type="ORF">Lepto1489_23240</name>
</gene>
<dbReference type="Proteomes" id="UP000663255">
    <property type="component" value="Plasmid p2"/>
</dbReference>
<geneLocation type="plasmid" evidence="2 3">
    <name>p2</name>
</geneLocation>
<dbReference type="Gene3D" id="3.40.50.300">
    <property type="entry name" value="P-loop containing nucleotide triphosphate hydrolases"/>
    <property type="match status" value="1"/>
</dbReference>
<keyword evidence="2" id="KW-0067">ATP-binding</keyword>
<name>A0AAP9WP10_LEPIR</name>
<reference evidence="2" key="1">
    <citation type="submission" date="2019-09" db="EMBL/GenBank/DDBJ databases">
        <title>Comparative Genomics of Leptospira interrogans Reveals Genome Plasticity - A Common Adaptive Strategy for Survival in Various Hosts.</title>
        <authorList>
            <person name="Ramli S.R."/>
            <person name="Bunk B."/>
            <person name="Goris M."/>
            <person name="Bhuju S."/>
            <person name="Jarek M."/>
            <person name="Sproer C."/>
            <person name="Mustakim S."/>
            <person name="Strommenger B."/>
            <person name="Pessler F."/>
        </authorList>
    </citation>
    <scope>NUCLEOTIDE SEQUENCE</scope>
    <source>
        <strain evidence="2">1489</strain>
        <plasmid evidence="2">p2</plasmid>
    </source>
</reference>
<evidence type="ECO:0000259" key="1">
    <source>
        <dbReference type="Pfam" id="PF03796"/>
    </source>
</evidence>
<keyword evidence="2" id="KW-0378">Hydrolase</keyword>
<protein>
    <submittedName>
        <fullName evidence="2">Helicase DnaB</fullName>
    </submittedName>
</protein>
<dbReference type="GO" id="GO:0005524">
    <property type="term" value="F:ATP binding"/>
    <property type="evidence" value="ECO:0007669"/>
    <property type="project" value="InterPro"/>
</dbReference>
<dbReference type="GO" id="GO:0003678">
    <property type="term" value="F:DNA helicase activity"/>
    <property type="evidence" value="ECO:0007669"/>
    <property type="project" value="InterPro"/>
</dbReference>
<accession>A0AAP9WP10</accession>
<dbReference type="GO" id="GO:0006260">
    <property type="term" value="P:DNA replication"/>
    <property type="evidence" value="ECO:0007669"/>
    <property type="project" value="InterPro"/>
</dbReference>
<sequence>MIQSRLMRRKIIDMTNIRIPAENSDTIAANLFETQYFKILDDRTKTSKQYSLGFDCLDKLIFKPASMHELTIIAGESGTGKSLFSLAMEIELLKRGTCVVKIFPEMGQARNHDRFLSMITKMVTKNLNKELLGKPDYLKEIKYKISQFRELTNRYYPYDNRNVSVEGLREIFIGAKKYFSEAGALPEDEYMIVFIDLLSLLKDWGTTAPDIEESLAHLNRIMGEFPVHIVGIVQTNEANQRTPKTMHDQYLTVYNIKNSATYKERARDVLIINRPSVIAKRIGLSYTGQDILDVSLVKSNDGELGSAKFLFEHSNGLRISPLTPNTANGVNISK</sequence>
<dbReference type="EMBL" id="CP043898">
    <property type="protein sequence ID" value="QOI53260.1"/>
    <property type="molecule type" value="Genomic_DNA"/>
</dbReference>
<keyword evidence="2" id="KW-0347">Helicase</keyword>
<dbReference type="InterPro" id="IPR027417">
    <property type="entry name" value="P-loop_NTPase"/>
</dbReference>
<dbReference type="AlphaFoldDB" id="A0AAP9WP10"/>
<proteinExistence type="predicted"/>
<dbReference type="Pfam" id="PF03796">
    <property type="entry name" value="DnaB_C"/>
    <property type="match status" value="1"/>
</dbReference>
<evidence type="ECO:0000313" key="2">
    <source>
        <dbReference type="EMBL" id="QOI53260.1"/>
    </source>
</evidence>
<dbReference type="SUPFAM" id="SSF52540">
    <property type="entry name" value="P-loop containing nucleoside triphosphate hydrolases"/>
    <property type="match status" value="1"/>
</dbReference>